<dbReference type="Pfam" id="PF12796">
    <property type="entry name" value="Ank_2"/>
    <property type="match status" value="1"/>
</dbReference>
<keyword evidence="2 3" id="KW-0040">ANK repeat</keyword>
<keyword evidence="1" id="KW-0677">Repeat</keyword>
<accession>A0ABT0Z8R6</accession>
<dbReference type="EMBL" id="JAMWMR010000002">
    <property type="protein sequence ID" value="MCN9239966.1"/>
    <property type="molecule type" value="Genomic_DNA"/>
</dbReference>
<keyword evidence="5" id="KW-1185">Reference proteome</keyword>
<proteinExistence type="predicted"/>
<dbReference type="InterPro" id="IPR036770">
    <property type="entry name" value="Ankyrin_rpt-contain_sf"/>
</dbReference>
<protein>
    <submittedName>
        <fullName evidence="4">Ankyrin repeat domain-containing protein</fullName>
    </submittedName>
</protein>
<dbReference type="Proteomes" id="UP001523219">
    <property type="component" value="Unassembled WGS sequence"/>
</dbReference>
<dbReference type="PROSITE" id="PS50088">
    <property type="entry name" value="ANK_REPEAT"/>
    <property type="match status" value="1"/>
</dbReference>
<dbReference type="RefSeq" id="WP_252422184.1">
    <property type="nucleotide sequence ID" value="NZ_JAMWMR010000002.1"/>
</dbReference>
<evidence type="ECO:0000256" key="3">
    <source>
        <dbReference type="PROSITE-ProRule" id="PRU00023"/>
    </source>
</evidence>
<name>A0ABT0Z8R6_9ACTN</name>
<gene>
    <name evidence="4" type="ORF">NGF19_04040</name>
</gene>
<dbReference type="Gene3D" id="1.25.40.20">
    <property type="entry name" value="Ankyrin repeat-containing domain"/>
    <property type="match status" value="1"/>
</dbReference>
<comment type="caution">
    <text evidence="4">The sequence shown here is derived from an EMBL/GenBank/DDBJ whole genome shotgun (WGS) entry which is preliminary data.</text>
</comment>
<evidence type="ECO:0000256" key="1">
    <source>
        <dbReference type="ARBA" id="ARBA00022737"/>
    </source>
</evidence>
<dbReference type="PANTHER" id="PTHR24171">
    <property type="entry name" value="ANKYRIN REPEAT DOMAIN-CONTAINING PROTEIN 39-RELATED"/>
    <property type="match status" value="1"/>
</dbReference>
<dbReference type="SUPFAM" id="SSF48403">
    <property type="entry name" value="Ankyrin repeat"/>
    <property type="match status" value="1"/>
</dbReference>
<organism evidence="4 5">
    <name type="scientific">Streptomyces macrolidinus</name>
    <dbReference type="NCBI Taxonomy" id="2952607"/>
    <lineage>
        <taxon>Bacteria</taxon>
        <taxon>Bacillati</taxon>
        <taxon>Actinomycetota</taxon>
        <taxon>Actinomycetes</taxon>
        <taxon>Kitasatosporales</taxon>
        <taxon>Streptomycetaceae</taxon>
        <taxon>Streptomyces</taxon>
    </lineage>
</organism>
<evidence type="ECO:0000313" key="4">
    <source>
        <dbReference type="EMBL" id="MCN9239966.1"/>
    </source>
</evidence>
<evidence type="ECO:0000313" key="5">
    <source>
        <dbReference type="Proteomes" id="UP001523219"/>
    </source>
</evidence>
<evidence type="ECO:0000256" key="2">
    <source>
        <dbReference type="ARBA" id="ARBA00023043"/>
    </source>
</evidence>
<dbReference type="InterPro" id="IPR002110">
    <property type="entry name" value="Ankyrin_rpt"/>
</dbReference>
<sequence>MNNRGKKKLPKWLSVAAEEGQVGRLRRILALGADPNQRHDGITPLFLASVQGELRCAALLLAAGASPNEESGGRRAGLPLAAAASKADLPMAELLLRYGADPLLPERSGNSALDWARGWEESVEEHRAVEELLLAAVEGRADGAGA</sequence>
<reference evidence="4 5" key="1">
    <citation type="submission" date="2022-05" db="EMBL/GenBank/DDBJ databases">
        <title>Streptomyces sp. nov. RY43-2 isolated from soil of a peat swamp forest.</title>
        <authorList>
            <person name="Kanchanasin P."/>
            <person name="Tanasupawat S."/>
            <person name="Phongsopitanun W."/>
        </authorList>
    </citation>
    <scope>NUCLEOTIDE SEQUENCE [LARGE SCALE GENOMIC DNA]</scope>
    <source>
        <strain evidence="4 5">RY43-2</strain>
    </source>
</reference>
<feature type="repeat" description="ANK" evidence="3">
    <location>
        <begin position="40"/>
        <end position="72"/>
    </location>
</feature>
<dbReference type="PROSITE" id="PS50297">
    <property type="entry name" value="ANK_REP_REGION"/>
    <property type="match status" value="1"/>
</dbReference>
<dbReference type="SMART" id="SM00248">
    <property type="entry name" value="ANK"/>
    <property type="match status" value="2"/>
</dbReference>